<dbReference type="InterPro" id="IPR036514">
    <property type="entry name" value="SGNH_hydro_sf"/>
</dbReference>
<dbReference type="InterPro" id="IPR013830">
    <property type="entry name" value="SGNH_hydro"/>
</dbReference>
<dbReference type="EMBL" id="CP034550">
    <property type="protein sequence ID" value="QFZ24308.1"/>
    <property type="molecule type" value="Genomic_DNA"/>
</dbReference>
<keyword evidence="3" id="KW-1185">Reference proteome</keyword>
<proteinExistence type="predicted"/>
<name>A0A5Q0HDB2_SACSY</name>
<dbReference type="Proteomes" id="UP000325787">
    <property type="component" value="Chromosome"/>
</dbReference>
<sequence>MGDSTLSGEGAGDYSAETDGAGGNWCHRSSHAAVGLIDVPGVDARVNLACSGASTDDVLLDGTAQWTEPSQARQLGELARTNRVAAVVVAIGANDDPRFSRLMSECVNARISLGPPCRDAVRQDWAQRLDAVVPKVVHALDDIRTALGQVGYDEGDYQLVLLSYASPVAPDIPEELRNLSACPFRNEDLAWIRDHAVGTMAEALREAAGRADARFLDFSQAGRGREACAGGNDPGREWFTRLTLDWDSFGDPERAAHASVESFHPNAEGHRQFARCIGEFLGTPDREASCVADEDGDLRVGGGGIGAEVGDRVR</sequence>
<evidence type="ECO:0000313" key="3">
    <source>
        <dbReference type="Proteomes" id="UP000325787"/>
    </source>
</evidence>
<dbReference type="Pfam" id="PF13472">
    <property type="entry name" value="Lipase_GDSL_2"/>
    <property type="match status" value="1"/>
</dbReference>
<dbReference type="KEGG" id="ssyi:EKG83_17555"/>
<dbReference type="SUPFAM" id="SSF52266">
    <property type="entry name" value="SGNH hydrolase"/>
    <property type="match status" value="1"/>
</dbReference>
<accession>A0A5Q0HDB2</accession>
<dbReference type="OrthoDB" id="3498399at2"/>
<dbReference type="AlphaFoldDB" id="A0A5Q0HDB2"/>
<gene>
    <name evidence="2" type="ORF">EKG83_17555</name>
</gene>
<feature type="domain" description="SGNH hydrolase-type esterase" evidence="1">
    <location>
        <begin position="1"/>
        <end position="271"/>
    </location>
</feature>
<evidence type="ECO:0000313" key="2">
    <source>
        <dbReference type="EMBL" id="QFZ24308.1"/>
    </source>
</evidence>
<reference evidence="3" key="1">
    <citation type="journal article" date="2021" name="Curr. Microbiol.">
        <title>Complete genome of nocamycin-producing strain Saccharothrix syringae NRRL B-16468 reveals the biosynthetic potential for secondary metabolites.</title>
        <authorList>
            <person name="Mo X."/>
            <person name="Yang S."/>
        </authorList>
    </citation>
    <scope>NUCLEOTIDE SEQUENCE [LARGE SCALE GENOMIC DNA]</scope>
    <source>
        <strain evidence="3">ATCC 51364 / DSM 43886 / JCM 6844 / KCTC 9398 / NBRC 14523 / NRRL B-16468 / INA 2240</strain>
    </source>
</reference>
<organism evidence="2 3">
    <name type="scientific">Saccharothrix syringae</name>
    <name type="common">Nocardiopsis syringae</name>
    <dbReference type="NCBI Taxonomy" id="103733"/>
    <lineage>
        <taxon>Bacteria</taxon>
        <taxon>Bacillati</taxon>
        <taxon>Actinomycetota</taxon>
        <taxon>Actinomycetes</taxon>
        <taxon>Pseudonocardiales</taxon>
        <taxon>Pseudonocardiaceae</taxon>
        <taxon>Saccharothrix</taxon>
    </lineage>
</organism>
<evidence type="ECO:0000259" key="1">
    <source>
        <dbReference type="Pfam" id="PF13472"/>
    </source>
</evidence>
<dbReference type="Gene3D" id="3.40.50.1110">
    <property type="entry name" value="SGNH hydrolase"/>
    <property type="match status" value="1"/>
</dbReference>
<protein>
    <recommendedName>
        <fullName evidence="1">SGNH hydrolase-type esterase domain-containing protein</fullName>
    </recommendedName>
</protein>